<dbReference type="OrthoDB" id="9809583at2"/>
<dbReference type="AlphaFoldDB" id="K6ZI19"/>
<evidence type="ECO:0000313" key="1">
    <source>
        <dbReference type="EMBL" id="GAC28538.1"/>
    </source>
</evidence>
<protein>
    <submittedName>
        <fullName evidence="1">Glycosyl hydrolase, family 16</fullName>
    </submittedName>
</protein>
<reference evidence="2" key="1">
    <citation type="journal article" date="2014" name="Environ. Microbiol.">
        <title>Comparative genomics of the marine bacterial genus Glaciecola reveals the high degree of genomic diversity and genomic characteristic for cold adaptation.</title>
        <authorList>
            <person name="Qin Q.L."/>
            <person name="Xie B.B."/>
            <person name="Yu Y."/>
            <person name="Shu Y.L."/>
            <person name="Rong J.C."/>
            <person name="Zhang Y.J."/>
            <person name="Zhao D.L."/>
            <person name="Chen X.L."/>
            <person name="Zhang X.Y."/>
            <person name="Chen B."/>
            <person name="Zhou B.C."/>
            <person name="Zhang Y.Z."/>
        </authorList>
    </citation>
    <scope>NUCLEOTIDE SEQUENCE [LARGE SCALE GENOMIC DNA]</scope>
    <source>
        <strain evidence="2">ACAM 615</strain>
    </source>
</reference>
<name>K6ZI19_9ALTE</name>
<proteinExistence type="predicted"/>
<evidence type="ECO:0000313" key="2">
    <source>
        <dbReference type="Proteomes" id="UP000006251"/>
    </source>
</evidence>
<dbReference type="EMBL" id="BAEQ01000024">
    <property type="protein sequence ID" value="GAC28538.1"/>
    <property type="molecule type" value="Genomic_DNA"/>
</dbReference>
<organism evidence="1 2">
    <name type="scientific">Brumicola pallidula DSM 14239 = ACAM 615</name>
    <dbReference type="NCBI Taxonomy" id="1121922"/>
    <lineage>
        <taxon>Bacteria</taxon>
        <taxon>Pseudomonadati</taxon>
        <taxon>Pseudomonadota</taxon>
        <taxon>Gammaproteobacteria</taxon>
        <taxon>Alteromonadales</taxon>
        <taxon>Alteromonadaceae</taxon>
        <taxon>Brumicola</taxon>
    </lineage>
</organism>
<gene>
    <name evidence="1" type="ORF">GPAL_1674</name>
</gene>
<keyword evidence="1" id="KW-0378">Hydrolase</keyword>
<comment type="caution">
    <text evidence="1">The sequence shown here is derived from an EMBL/GenBank/DDBJ whole genome shotgun (WGS) entry which is preliminary data.</text>
</comment>
<sequence length="281" mass="29370">MVKNAGATFGGSTLTLDSAIDIPAGAMITMKVWSERQVPVLFKLEGGPVGEITATHSGSGWEELSFNFTGISGAGNTGVTLIFDNGTAGDAENDAANWTFYFDDITFPGTAGSAEPPVTLSTLGFDFEPAGNTGTWTVFEDTTAPLEFVANPDMTGANTSATVAKFTAPIGAAFYAGTETESAPTFTLDATNSIVRIMVWKTTISDVGIKFANAAGGAQGELKIPNTVVNAWEEMTFDLSGNIGLGDTSDLVDVIVFPDFIAGERTVESVVYFDNITFSAN</sequence>
<dbReference type="STRING" id="1121922.GCA_000428905_02917"/>
<dbReference type="Proteomes" id="UP000006251">
    <property type="component" value="Unassembled WGS sequence"/>
</dbReference>
<keyword evidence="2" id="KW-1185">Reference proteome</keyword>
<dbReference type="GO" id="GO:0016787">
    <property type="term" value="F:hydrolase activity"/>
    <property type="evidence" value="ECO:0007669"/>
    <property type="project" value="UniProtKB-KW"/>
</dbReference>
<accession>K6ZI19</accession>